<dbReference type="InterPro" id="IPR005064">
    <property type="entry name" value="BUG"/>
</dbReference>
<dbReference type="AlphaFoldDB" id="A0A9X1Y746"/>
<sequence>MSPPRNPALPAFATPRRALFGGLAALPFLPRAARAAGWSPSKPVTLLVPFAVGGTTDVMARLIAQPMAKHFGQPVVVENVTGAGGNIGAGRAARAAPDGHTVFLAHVGVFSINQHLYRNIPFETARDFVPVGLVATNPMLLVVSTASGIDSLDKLKARARQGDLRIATSGTGTTLHIAALQFLSAVGGRADLIPYRGGGPATNDLMAGNVDMLVDQALTSIPTAQSGKAKALCVTGPARLAALPDVPTTAELGLAGFDIEIWNGLVLPARTPPAIVAAHEAALAAALDDANVRARFAESAARAPEGEERSARHLGQLIARDAERWGRLLREAGVEREG</sequence>
<dbReference type="Pfam" id="PF03401">
    <property type="entry name" value="TctC"/>
    <property type="match status" value="1"/>
</dbReference>
<accession>A0A9X1Y746</accession>
<protein>
    <submittedName>
        <fullName evidence="2">Tripartite tricarboxylate transporter substrate binding protein</fullName>
    </submittedName>
</protein>
<comment type="similarity">
    <text evidence="1">Belongs to the UPF0065 (bug) family.</text>
</comment>
<dbReference type="Gene3D" id="3.40.190.150">
    <property type="entry name" value="Bordetella uptake gene, domain 1"/>
    <property type="match status" value="1"/>
</dbReference>
<dbReference type="EMBL" id="JALPRX010000029">
    <property type="protein sequence ID" value="MCK8784342.1"/>
    <property type="molecule type" value="Genomic_DNA"/>
</dbReference>
<dbReference type="PANTHER" id="PTHR42928:SF5">
    <property type="entry name" value="BLR1237 PROTEIN"/>
    <property type="match status" value="1"/>
</dbReference>
<organism evidence="2 3">
    <name type="scientific">Roseomonas acroporae</name>
    <dbReference type="NCBI Taxonomy" id="2937791"/>
    <lineage>
        <taxon>Bacteria</taxon>
        <taxon>Pseudomonadati</taxon>
        <taxon>Pseudomonadota</taxon>
        <taxon>Alphaproteobacteria</taxon>
        <taxon>Acetobacterales</taxon>
        <taxon>Roseomonadaceae</taxon>
        <taxon>Roseomonas</taxon>
    </lineage>
</organism>
<dbReference type="SUPFAM" id="SSF53850">
    <property type="entry name" value="Periplasmic binding protein-like II"/>
    <property type="match status" value="1"/>
</dbReference>
<dbReference type="PIRSF" id="PIRSF017082">
    <property type="entry name" value="YflP"/>
    <property type="match status" value="1"/>
</dbReference>
<dbReference type="RefSeq" id="WP_248666466.1">
    <property type="nucleotide sequence ID" value="NZ_JALPRX010000029.1"/>
</dbReference>
<evidence type="ECO:0000313" key="2">
    <source>
        <dbReference type="EMBL" id="MCK8784342.1"/>
    </source>
</evidence>
<dbReference type="CDD" id="cd07012">
    <property type="entry name" value="PBP2_Bug_TTT"/>
    <property type="match status" value="1"/>
</dbReference>
<reference evidence="2" key="1">
    <citation type="submission" date="2022-04" db="EMBL/GenBank/DDBJ databases">
        <title>Roseomonas acroporae sp. nov., isolated from coral Acropora digitifera.</title>
        <authorList>
            <person name="Sun H."/>
        </authorList>
    </citation>
    <scope>NUCLEOTIDE SEQUENCE</scope>
    <source>
        <strain evidence="2">NAR14</strain>
    </source>
</reference>
<dbReference type="InterPro" id="IPR042100">
    <property type="entry name" value="Bug_dom1"/>
</dbReference>
<gene>
    <name evidence="2" type="ORF">M0638_08120</name>
</gene>
<dbReference type="PANTHER" id="PTHR42928">
    <property type="entry name" value="TRICARBOXYLATE-BINDING PROTEIN"/>
    <property type="match status" value="1"/>
</dbReference>
<proteinExistence type="inferred from homology"/>
<keyword evidence="3" id="KW-1185">Reference proteome</keyword>
<name>A0A9X1Y746_9PROT</name>
<dbReference type="Proteomes" id="UP001139516">
    <property type="component" value="Unassembled WGS sequence"/>
</dbReference>
<dbReference type="Gene3D" id="3.40.190.10">
    <property type="entry name" value="Periplasmic binding protein-like II"/>
    <property type="match status" value="1"/>
</dbReference>
<evidence type="ECO:0000256" key="1">
    <source>
        <dbReference type="ARBA" id="ARBA00006987"/>
    </source>
</evidence>
<comment type="caution">
    <text evidence="2">The sequence shown here is derived from an EMBL/GenBank/DDBJ whole genome shotgun (WGS) entry which is preliminary data.</text>
</comment>
<evidence type="ECO:0000313" key="3">
    <source>
        <dbReference type="Proteomes" id="UP001139516"/>
    </source>
</evidence>